<keyword evidence="3" id="KW-1185">Reference proteome</keyword>
<accession>A0AAE4ML18</accession>
<organism evidence="2 3">
    <name type="scientific">Methanolapillus africanus</name>
    <dbReference type="NCBI Taxonomy" id="3028297"/>
    <lineage>
        <taxon>Archaea</taxon>
        <taxon>Methanobacteriati</taxon>
        <taxon>Methanobacteriota</taxon>
        <taxon>Stenosarchaea group</taxon>
        <taxon>Methanomicrobia</taxon>
        <taxon>Methanosarcinales</taxon>
        <taxon>Methanosarcinaceae</taxon>
        <taxon>Methanolapillus</taxon>
    </lineage>
</organism>
<dbReference type="EMBL" id="JAWDKD010000026">
    <property type="protein sequence ID" value="MDV0447831.1"/>
    <property type="molecule type" value="Genomic_DNA"/>
</dbReference>
<name>A0AAE4ML18_9EURY</name>
<gene>
    <name evidence="2" type="ORF">MsAg5_17480</name>
</gene>
<feature type="transmembrane region" description="Helical" evidence="1">
    <location>
        <begin position="5"/>
        <end position="26"/>
    </location>
</feature>
<sequence length="96" mass="11033">MSFGVFFFSIGFVFVFAEFIFYYIIFINTETYDTVVLNQDQSFQGLFQATLISVTATLGGISSAIVLYSQNKKDSEYLDLQLRVNKLEEEIKILKD</sequence>
<evidence type="ECO:0000313" key="3">
    <source>
        <dbReference type="Proteomes" id="UP001271789"/>
    </source>
</evidence>
<dbReference type="AlphaFoldDB" id="A0AAE4ML18"/>
<protein>
    <submittedName>
        <fullName evidence="2">Uncharacterized protein</fullName>
    </submittedName>
</protein>
<keyword evidence="1" id="KW-1133">Transmembrane helix</keyword>
<evidence type="ECO:0000313" key="2">
    <source>
        <dbReference type="EMBL" id="MDV0447831.1"/>
    </source>
</evidence>
<keyword evidence="1" id="KW-0472">Membrane</keyword>
<dbReference type="Proteomes" id="UP001271789">
    <property type="component" value="Unassembled WGS sequence"/>
</dbReference>
<proteinExistence type="predicted"/>
<reference evidence="2" key="1">
    <citation type="submission" date="2023-06" db="EMBL/GenBank/DDBJ databases">
        <title>Genome sequence of Methanosarcinaceae archaeon Ag5.</title>
        <authorList>
            <person name="Protasov E."/>
            <person name="Platt K."/>
            <person name="Poehlein A."/>
            <person name="Daniel R."/>
            <person name="Brune A."/>
        </authorList>
    </citation>
    <scope>NUCLEOTIDE SEQUENCE</scope>
    <source>
        <strain evidence="2">Ag5</strain>
    </source>
</reference>
<evidence type="ECO:0000256" key="1">
    <source>
        <dbReference type="SAM" id="Phobius"/>
    </source>
</evidence>
<feature type="transmembrane region" description="Helical" evidence="1">
    <location>
        <begin position="46"/>
        <end position="68"/>
    </location>
</feature>
<comment type="caution">
    <text evidence="2">The sequence shown here is derived from an EMBL/GenBank/DDBJ whole genome shotgun (WGS) entry which is preliminary data.</text>
</comment>
<keyword evidence="1" id="KW-0812">Transmembrane</keyword>